<proteinExistence type="predicted"/>
<evidence type="ECO:0000313" key="2">
    <source>
        <dbReference type="Proteomes" id="UP000001058"/>
    </source>
</evidence>
<evidence type="ECO:0000313" key="1">
    <source>
        <dbReference type="EMBL" id="EFJ46963.1"/>
    </source>
</evidence>
<reference evidence="1 2" key="1">
    <citation type="journal article" date="2010" name="Science">
        <title>Genomic analysis of organismal complexity in the multicellular green alga Volvox carteri.</title>
        <authorList>
            <person name="Prochnik S.E."/>
            <person name="Umen J."/>
            <person name="Nedelcu A.M."/>
            <person name="Hallmann A."/>
            <person name="Miller S.M."/>
            <person name="Nishii I."/>
            <person name="Ferris P."/>
            <person name="Kuo A."/>
            <person name="Mitros T."/>
            <person name="Fritz-Laylin L.K."/>
            <person name="Hellsten U."/>
            <person name="Chapman J."/>
            <person name="Simakov O."/>
            <person name="Rensing S.A."/>
            <person name="Terry A."/>
            <person name="Pangilinan J."/>
            <person name="Kapitonov V."/>
            <person name="Jurka J."/>
            <person name="Salamov A."/>
            <person name="Shapiro H."/>
            <person name="Schmutz J."/>
            <person name="Grimwood J."/>
            <person name="Lindquist E."/>
            <person name="Lucas S."/>
            <person name="Grigoriev I.V."/>
            <person name="Schmitt R."/>
            <person name="Kirk D."/>
            <person name="Rokhsar D.S."/>
        </authorList>
    </citation>
    <scope>NUCLEOTIDE SEQUENCE [LARGE SCALE GENOMIC DNA]</scope>
    <source>
        <strain evidence="2">f. Nagariensis / Eve</strain>
    </source>
</reference>
<dbReference type="Proteomes" id="UP000001058">
    <property type="component" value="Unassembled WGS sequence"/>
</dbReference>
<dbReference type="RefSeq" id="XP_002951858.1">
    <property type="nucleotide sequence ID" value="XM_002951812.1"/>
</dbReference>
<keyword evidence="2" id="KW-1185">Reference proteome</keyword>
<gene>
    <name evidence="1" type="ORF">VOLCADRAFT_92455</name>
</gene>
<dbReference type="KEGG" id="vcn:VOLCADRAFT_92455"/>
<dbReference type="AlphaFoldDB" id="D8TZQ0"/>
<name>D8TZQ0_VOLCA</name>
<dbReference type="InParanoid" id="D8TZQ0"/>
<dbReference type="EMBL" id="GL378347">
    <property type="protein sequence ID" value="EFJ46963.1"/>
    <property type="molecule type" value="Genomic_DNA"/>
</dbReference>
<accession>D8TZQ0</accession>
<organism evidence="2">
    <name type="scientific">Volvox carteri f. nagariensis</name>
    <dbReference type="NCBI Taxonomy" id="3068"/>
    <lineage>
        <taxon>Eukaryota</taxon>
        <taxon>Viridiplantae</taxon>
        <taxon>Chlorophyta</taxon>
        <taxon>core chlorophytes</taxon>
        <taxon>Chlorophyceae</taxon>
        <taxon>CS clade</taxon>
        <taxon>Chlamydomonadales</taxon>
        <taxon>Volvocaceae</taxon>
        <taxon>Volvox</taxon>
    </lineage>
</organism>
<sequence>MVISATRVPTVSLLRTTTRERHQLQQFRSCCAHIVVGRDDIKLKLKEVLEEHGVLGAKSPVRELAFSKVSSKAATSLCALLDISLEDGNMMAPLPDGPFLSCGVFDMGNYANEDSALPHFLAHIEAGLKLNGVSFNRGGFTMYDLHKERLFTITSGSTCFSGGLDAGIVPFGLSKCGCTRQLRAGIEVKHSDKHKATYKQRYHGIPPTGAEQDVLFTGSVLGQALVELLAAFTFAQVPSMALLLSSYDTNVFLELSDGVCRHWAGLSFDAAMFKMGEYLKGCDTDRRYTLDKHRSELPAETVENIERLRKRLKGESLLEEQLNSLAGEFDDDPRERLRTTLELIDTHHAWSSMYV</sequence>
<protein>
    <submittedName>
        <fullName evidence="1">Uncharacterized protein</fullName>
    </submittedName>
</protein>
<dbReference type="GeneID" id="9615942"/>